<accession>A0ABQ4JV64</accession>
<evidence type="ECO:0000259" key="2">
    <source>
        <dbReference type="Pfam" id="PF08028"/>
    </source>
</evidence>
<feature type="domain" description="Acyl-CoA dehydrogenase C-terminal" evidence="2">
    <location>
        <begin position="7"/>
        <end position="116"/>
    </location>
</feature>
<sequence>MERLPDHKIAYTEYTSQATAPLTHRQVADAFTKIDQAEFHAYRLASTLDQKAAAQEPWTLEERVRSRADLGAVCRLARQAVDILAAASGRPSLCLDAPIQRIQCDIQAVNLHALMHPNTNAELCGHVLCGLEPNTSYL</sequence>
<gene>
    <name evidence="3" type="ORF">Sar04_35810</name>
</gene>
<protein>
    <recommendedName>
        <fullName evidence="2">Acyl-CoA dehydrogenase C-terminal domain-containing protein</fullName>
    </recommendedName>
</protein>
<evidence type="ECO:0000256" key="1">
    <source>
        <dbReference type="ARBA" id="ARBA00023002"/>
    </source>
</evidence>
<dbReference type="EMBL" id="BOQM01000028">
    <property type="protein sequence ID" value="GIM86845.1"/>
    <property type="molecule type" value="Genomic_DNA"/>
</dbReference>
<evidence type="ECO:0000313" key="3">
    <source>
        <dbReference type="EMBL" id="GIM86845.1"/>
    </source>
</evidence>
<keyword evidence="1" id="KW-0560">Oxidoreductase</keyword>
<dbReference type="Proteomes" id="UP000677457">
    <property type="component" value="Unassembled WGS sequence"/>
</dbReference>
<dbReference type="Pfam" id="PF08028">
    <property type="entry name" value="Acyl-CoA_dh_2"/>
    <property type="match status" value="1"/>
</dbReference>
<dbReference type="Gene3D" id="1.20.140.10">
    <property type="entry name" value="Butyryl-CoA Dehydrogenase, subunit A, domain 3"/>
    <property type="match status" value="1"/>
</dbReference>
<proteinExistence type="predicted"/>
<name>A0ABQ4JV64_SALAC</name>
<organism evidence="3 4">
    <name type="scientific">Salinispora arenicola</name>
    <dbReference type="NCBI Taxonomy" id="168697"/>
    <lineage>
        <taxon>Bacteria</taxon>
        <taxon>Bacillati</taxon>
        <taxon>Actinomycetota</taxon>
        <taxon>Actinomycetes</taxon>
        <taxon>Micromonosporales</taxon>
        <taxon>Micromonosporaceae</taxon>
        <taxon>Salinispora</taxon>
    </lineage>
</organism>
<dbReference type="InterPro" id="IPR036250">
    <property type="entry name" value="AcylCo_DH-like_C"/>
</dbReference>
<dbReference type="InterPro" id="IPR013107">
    <property type="entry name" value="Acyl-CoA_DH_C"/>
</dbReference>
<keyword evidence="4" id="KW-1185">Reference proteome</keyword>
<evidence type="ECO:0000313" key="4">
    <source>
        <dbReference type="Proteomes" id="UP000677457"/>
    </source>
</evidence>
<reference evidence="3 4" key="1">
    <citation type="submission" date="2021-03" db="EMBL/GenBank/DDBJ databases">
        <title>Whole genome shotgun sequence of Salinispora arenicola NBRC 105043.</title>
        <authorList>
            <person name="Komaki H."/>
            <person name="Tamura T."/>
        </authorList>
    </citation>
    <scope>NUCLEOTIDE SEQUENCE [LARGE SCALE GENOMIC DNA]</scope>
    <source>
        <strain evidence="3 4">NBRC 105043</strain>
    </source>
</reference>
<dbReference type="SUPFAM" id="SSF47203">
    <property type="entry name" value="Acyl-CoA dehydrogenase C-terminal domain-like"/>
    <property type="match status" value="1"/>
</dbReference>
<comment type="caution">
    <text evidence="3">The sequence shown here is derived from an EMBL/GenBank/DDBJ whole genome shotgun (WGS) entry which is preliminary data.</text>
</comment>